<evidence type="ECO:0000313" key="1">
    <source>
        <dbReference type="EMBL" id="CDW34992.1"/>
    </source>
</evidence>
<sequence length="72" mass="8932">MSCMEYLQHLLSKWFWYNHFLLVHNHAPHLIQRLPIRFVFLYLLGQFVFQNSTLHHDQHYIFHTSIMDHLIN</sequence>
<dbReference type="AlphaFoldDB" id="A0A0K2UAN0"/>
<reference evidence="1" key="1">
    <citation type="submission" date="2014-05" db="EMBL/GenBank/DDBJ databases">
        <authorList>
            <person name="Chronopoulou M."/>
        </authorList>
    </citation>
    <scope>NUCLEOTIDE SEQUENCE</scope>
    <source>
        <tissue evidence="1">Whole organism</tissue>
    </source>
</reference>
<dbReference type="EMBL" id="HACA01017631">
    <property type="protein sequence ID" value="CDW34992.1"/>
    <property type="molecule type" value="Transcribed_RNA"/>
</dbReference>
<organism evidence="1">
    <name type="scientific">Lepeophtheirus salmonis</name>
    <name type="common">Salmon louse</name>
    <name type="synonym">Caligus salmonis</name>
    <dbReference type="NCBI Taxonomy" id="72036"/>
    <lineage>
        <taxon>Eukaryota</taxon>
        <taxon>Metazoa</taxon>
        <taxon>Ecdysozoa</taxon>
        <taxon>Arthropoda</taxon>
        <taxon>Crustacea</taxon>
        <taxon>Multicrustacea</taxon>
        <taxon>Hexanauplia</taxon>
        <taxon>Copepoda</taxon>
        <taxon>Siphonostomatoida</taxon>
        <taxon>Caligidae</taxon>
        <taxon>Lepeophtheirus</taxon>
    </lineage>
</organism>
<proteinExistence type="predicted"/>
<name>A0A0K2UAN0_LEPSM</name>
<protein>
    <submittedName>
        <fullName evidence="1">Uncharacterized protein</fullName>
    </submittedName>
</protein>
<accession>A0A0K2UAN0</accession>